<evidence type="ECO:0000313" key="4">
    <source>
        <dbReference type="EMBL" id="CAG6725753.1"/>
    </source>
</evidence>
<accession>A0A8D8YBK9</accession>
<sequence>MMTSSKLKYSGNKTSPQSDFREAPELDETPCNNISSAKKKNMLKIGTWNVRSLGVVGKLENLLIEMKRLNLEIVGISEVRCKNQSDYWNDGYRIIHSGDETGKNGVGMIMNKDWGNRVKNVVLYNNRIMLVKLQINENEVMNVIQIYMPTGRYDDEVVEEVYDQIDDVWEMAGRNEKVIVLGDWNAVVGALKEEDVTGNYGYGRRNDRGDRLIEFCKEKELFIANTLFEQPMNRRYTWTKPGGLDTYQLDYIMIRRSQIKYALQCKTYPGADINTDHNLVFMKMRLDTKRKIKKVANIKKYNLSKLKESNLKRNYQEAVKDKIREVKEIPRDINGKWTTIKNVIKEAASETLGTLKNAPRKPWITEYVVELIEERRKYTNAKTIEDKISYKHWKNVVNREAKRAKESWLGELHKEIEEDLRKGNMEKAYNIIKKYFGERKMKVNTIEDENGRLLFENQEIAKRWKTYVENLYEENDEMEELEEEENDNGGNDITREEFDEAMKRLKPRKACGIDEIPAELIQALDEEMKELLYMVTKEIYETGDIPEDFQESKIVMLPKKANTKKCENFRTLSLLSHASKILTNIVKKRIQHKIDSNLDHDQFGFRNGKGTREAILALKLIAEESMRVNKPLFIAFVDLQKAFDNVNWKLMMKILKDIGIEYRDRRIIFNLYRNQSMHIEVNQEIEKAKIKKGVRQGCNISPYLFNIYIEKAMEQCKEYCTGIVLNGVRIQMLRFADDIALLAPDEFNLKRSLECMNEVLAEYKMKMNMNKTEILVSTREAEPVNIRVNGCELKQSKSFQYLGSKITENAKNIVDIKHRIAQAKAAFMKKYTLFCSNNINIQLRKQLIKTLVWSIALYGSETWVIGEIERKKIEAFEMWCWRRMEKIKWTEKMSNERVLERVRESRQIWKTLVDRRHRWIGHLFRHNEFLIDIIEGRRDGQQGRGRPRLAFMEQVVKASGCSSYREMKEKTSDRTEWRAAN</sequence>
<dbReference type="CDD" id="cd09076">
    <property type="entry name" value="L1-EN"/>
    <property type="match status" value="1"/>
</dbReference>
<feature type="coiled-coil region" evidence="1">
    <location>
        <begin position="461"/>
        <end position="488"/>
    </location>
</feature>
<dbReference type="GO" id="GO:0003824">
    <property type="term" value="F:catalytic activity"/>
    <property type="evidence" value="ECO:0007669"/>
    <property type="project" value="InterPro"/>
</dbReference>
<keyword evidence="1" id="KW-0175">Coiled coil</keyword>
<evidence type="ECO:0000259" key="3">
    <source>
        <dbReference type="PROSITE" id="PS50878"/>
    </source>
</evidence>
<dbReference type="Pfam" id="PF03372">
    <property type="entry name" value="Exo_endo_phos"/>
    <property type="match status" value="1"/>
</dbReference>
<dbReference type="Gene3D" id="3.60.10.10">
    <property type="entry name" value="Endonuclease/exonuclease/phosphatase"/>
    <property type="match status" value="1"/>
</dbReference>
<dbReference type="InterPro" id="IPR000477">
    <property type="entry name" value="RT_dom"/>
</dbReference>
<feature type="domain" description="Reverse transcriptase" evidence="3">
    <location>
        <begin position="538"/>
        <end position="806"/>
    </location>
</feature>
<dbReference type="Pfam" id="PF00078">
    <property type="entry name" value="RVT_1"/>
    <property type="match status" value="1"/>
</dbReference>
<dbReference type="GO" id="GO:0071897">
    <property type="term" value="P:DNA biosynthetic process"/>
    <property type="evidence" value="ECO:0007669"/>
    <property type="project" value="UniProtKB-ARBA"/>
</dbReference>
<dbReference type="PANTHER" id="PTHR47027:SF20">
    <property type="entry name" value="REVERSE TRANSCRIPTASE-LIKE PROTEIN WITH RNA-DIRECTED DNA POLYMERASE DOMAIN"/>
    <property type="match status" value="1"/>
</dbReference>
<feature type="region of interest" description="Disordered" evidence="2">
    <location>
        <begin position="1"/>
        <end position="29"/>
    </location>
</feature>
<name>A0A8D8YBK9_9HEMI</name>
<dbReference type="Gene3D" id="3.30.70.270">
    <property type="match status" value="1"/>
</dbReference>
<evidence type="ECO:0000256" key="2">
    <source>
        <dbReference type="SAM" id="MobiDB-lite"/>
    </source>
</evidence>
<dbReference type="CDD" id="cd01650">
    <property type="entry name" value="RT_nLTR_like"/>
    <property type="match status" value="1"/>
</dbReference>
<dbReference type="InterPro" id="IPR036691">
    <property type="entry name" value="Endo/exonu/phosph_ase_sf"/>
</dbReference>
<evidence type="ECO:0000256" key="1">
    <source>
        <dbReference type="SAM" id="Coils"/>
    </source>
</evidence>
<proteinExistence type="predicted"/>
<dbReference type="InterPro" id="IPR043502">
    <property type="entry name" value="DNA/RNA_pol_sf"/>
</dbReference>
<feature type="compositionally biased region" description="Polar residues" evidence="2">
    <location>
        <begin position="1"/>
        <end position="18"/>
    </location>
</feature>
<dbReference type="InterPro" id="IPR005135">
    <property type="entry name" value="Endo/exonuclease/phosphatase"/>
</dbReference>
<protein>
    <submittedName>
        <fullName evidence="4">Craniofacial development protein 2</fullName>
    </submittedName>
</protein>
<dbReference type="PROSITE" id="PS50878">
    <property type="entry name" value="RT_POL"/>
    <property type="match status" value="1"/>
</dbReference>
<dbReference type="AlphaFoldDB" id="A0A8D8YBK9"/>
<dbReference type="SUPFAM" id="SSF56219">
    <property type="entry name" value="DNase I-like"/>
    <property type="match status" value="1"/>
</dbReference>
<organism evidence="4">
    <name type="scientific">Cacopsylla melanoneura</name>
    <dbReference type="NCBI Taxonomy" id="428564"/>
    <lineage>
        <taxon>Eukaryota</taxon>
        <taxon>Metazoa</taxon>
        <taxon>Ecdysozoa</taxon>
        <taxon>Arthropoda</taxon>
        <taxon>Hexapoda</taxon>
        <taxon>Insecta</taxon>
        <taxon>Pterygota</taxon>
        <taxon>Neoptera</taxon>
        <taxon>Paraneoptera</taxon>
        <taxon>Hemiptera</taxon>
        <taxon>Sternorrhyncha</taxon>
        <taxon>Psylloidea</taxon>
        <taxon>Psyllidae</taxon>
        <taxon>Psyllinae</taxon>
        <taxon>Cacopsylla</taxon>
    </lineage>
</organism>
<dbReference type="SUPFAM" id="SSF56672">
    <property type="entry name" value="DNA/RNA polymerases"/>
    <property type="match status" value="1"/>
</dbReference>
<dbReference type="InterPro" id="IPR043128">
    <property type="entry name" value="Rev_trsase/Diguanyl_cyclase"/>
</dbReference>
<dbReference type="EMBL" id="HBUF01370068">
    <property type="protein sequence ID" value="CAG6725753.1"/>
    <property type="molecule type" value="Transcribed_RNA"/>
</dbReference>
<dbReference type="PANTHER" id="PTHR47027">
    <property type="entry name" value="REVERSE TRANSCRIPTASE DOMAIN-CONTAINING PROTEIN"/>
    <property type="match status" value="1"/>
</dbReference>
<reference evidence="4" key="1">
    <citation type="submission" date="2021-05" db="EMBL/GenBank/DDBJ databases">
        <authorList>
            <person name="Alioto T."/>
            <person name="Alioto T."/>
            <person name="Gomez Garrido J."/>
        </authorList>
    </citation>
    <scope>NUCLEOTIDE SEQUENCE</scope>
</reference>